<dbReference type="EMBL" id="JAGIZQ010000002">
    <property type="protein sequence ID" value="KAH6640817.1"/>
    <property type="molecule type" value="Genomic_DNA"/>
</dbReference>
<proteinExistence type="predicted"/>
<keyword evidence="2" id="KW-1185">Reference proteome</keyword>
<dbReference type="Proteomes" id="UP000724584">
    <property type="component" value="Unassembled WGS sequence"/>
</dbReference>
<sequence>MADLNYQDWSKDRLLERIKELEQQLQAQAKPDPDPNPPSSTTTTTTTAPSTSTPPPPPATQQPPSQAQTKPKPKPKTTPPAPNDTTNPPKKPKKPSKLDPTRYSTRLIALKLAYLGKRYGGFEYQAGVSVSTVEEELWRALAKSCLIWPDDPARVDFAPWEYSKCGRTDRGGEGEGEGDGKPVWDPVADEINYPRILNRLLPPDIRVLAWAPTLPEDFSARFSCRERQYRYFFTQPAFPPLPASVDPERKKGSEGWLDIDAMRKAAKLFEGVHDFRNFCKVDGVKQISNFKRRMFEADVVEVEDTGSALPYLAQQGFKPEGLVDGTTYPKVYYFHVRGSAFLWHQIRHMVAILFLVGQGLEKPSIVTELLDVEKNPRKPNYAMAEEVPLVLWDCIFPKVDDSEQAALDVHDPDAEGNTSMKDAMDWIWLGEDKPSYLHGPGGLVDSLWEYWRERRMDELLANRLLDAVARKPDLSRRLAESGPPEKPSSSQRVYEGGDSARASGTYVPVLKKRLLASPEEVNDKWAQRKGFASAEELSKTKNWRARLDPQPAQHQHRLGRMQPRVHRGIYRACCRHRDGPVGEGCGEGGEQGAGLRELRGGERGAEEEGDFAGREEGEERLFGVAVGYGGEVVEAGVEGEEGGEDDEEAEEVDAEEEEAQRDG</sequence>
<reference evidence="1 2" key="1">
    <citation type="journal article" date="2021" name="Nat. Commun.">
        <title>Genetic determinants of endophytism in the Arabidopsis root mycobiome.</title>
        <authorList>
            <person name="Mesny F."/>
            <person name="Miyauchi S."/>
            <person name="Thiergart T."/>
            <person name="Pickel B."/>
            <person name="Atanasova L."/>
            <person name="Karlsson M."/>
            <person name="Huettel B."/>
            <person name="Barry K.W."/>
            <person name="Haridas S."/>
            <person name="Chen C."/>
            <person name="Bauer D."/>
            <person name="Andreopoulos W."/>
            <person name="Pangilinan J."/>
            <person name="LaButti K."/>
            <person name="Riley R."/>
            <person name="Lipzen A."/>
            <person name="Clum A."/>
            <person name="Drula E."/>
            <person name="Henrissat B."/>
            <person name="Kohler A."/>
            <person name="Grigoriev I.V."/>
            <person name="Martin F.M."/>
            <person name="Hacquard S."/>
        </authorList>
    </citation>
    <scope>NUCLEOTIDE SEQUENCE [LARGE SCALE GENOMIC DNA]</scope>
    <source>
        <strain evidence="1 2">MPI-SDFR-AT-0079</strain>
    </source>
</reference>
<comment type="caution">
    <text evidence="1">The sequence shown here is derived from an EMBL/GenBank/DDBJ whole genome shotgun (WGS) entry which is preliminary data.</text>
</comment>
<accession>A0ACB7PFV0</accession>
<evidence type="ECO:0000313" key="2">
    <source>
        <dbReference type="Proteomes" id="UP000724584"/>
    </source>
</evidence>
<organism evidence="1 2">
    <name type="scientific">Chaetomium tenue</name>
    <dbReference type="NCBI Taxonomy" id="1854479"/>
    <lineage>
        <taxon>Eukaryota</taxon>
        <taxon>Fungi</taxon>
        <taxon>Dikarya</taxon>
        <taxon>Ascomycota</taxon>
        <taxon>Pezizomycotina</taxon>
        <taxon>Sordariomycetes</taxon>
        <taxon>Sordariomycetidae</taxon>
        <taxon>Sordariales</taxon>
        <taxon>Chaetomiaceae</taxon>
        <taxon>Chaetomium</taxon>
    </lineage>
</organism>
<gene>
    <name evidence="1" type="ORF">F5144DRAFT_590217</name>
</gene>
<evidence type="ECO:0000313" key="1">
    <source>
        <dbReference type="EMBL" id="KAH6640817.1"/>
    </source>
</evidence>
<protein>
    <submittedName>
        <fullName evidence="1">Pseudouridine synthase</fullName>
    </submittedName>
</protein>
<name>A0ACB7PFV0_9PEZI</name>